<organism evidence="1">
    <name type="scientific">marine sediment metagenome</name>
    <dbReference type="NCBI Taxonomy" id="412755"/>
    <lineage>
        <taxon>unclassified sequences</taxon>
        <taxon>metagenomes</taxon>
        <taxon>ecological metagenomes</taxon>
    </lineage>
</organism>
<sequence>MAKAKLPDFDAHAVVVDNHTGKVIGNFQGLGAEADAKHHAGTCKQGGVDHMSNTSIITGEAAKKAYKAGRV</sequence>
<dbReference type="EMBL" id="LAZR01013868">
    <property type="protein sequence ID" value="KKM19961.1"/>
    <property type="molecule type" value="Genomic_DNA"/>
</dbReference>
<accession>A0A0F9HWZ5</accession>
<protein>
    <submittedName>
        <fullName evidence="1">Uncharacterized protein</fullName>
    </submittedName>
</protein>
<dbReference type="AlphaFoldDB" id="A0A0F9HWZ5"/>
<proteinExistence type="predicted"/>
<reference evidence="1" key="1">
    <citation type="journal article" date="2015" name="Nature">
        <title>Complex archaea that bridge the gap between prokaryotes and eukaryotes.</title>
        <authorList>
            <person name="Spang A."/>
            <person name="Saw J.H."/>
            <person name="Jorgensen S.L."/>
            <person name="Zaremba-Niedzwiedzka K."/>
            <person name="Martijn J."/>
            <person name="Lind A.E."/>
            <person name="van Eijk R."/>
            <person name="Schleper C."/>
            <person name="Guy L."/>
            <person name="Ettema T.J."/>
        </authorList>
    </citation>
    <scope>NUCLEOTIDE SEQUENCE</scope>
</reference>
<comment type="caution">
    <text evidence="1">The sequence shown here is derived from an EMBL/GenBank/DDBJ whole genome shotgun (WGS) entry which is preliminary data.</text>
</comment>
<gene>
    <name evidence="1" type="ORF">LCGC14_1650320</name>
</gene>
<evidence type="ECO:0000313" key="1">
    <source>
        <dbReference type="EMBL" id="KKM19961.1"/>
    </source>
</evidence>
<name>A0A0F9HWZ5_9ZZZZ</name>